<feature type="coiled-coil region" evidence="1">
    <location>
        <begin position="45"/>
        <end position="99"/>
    </location>
</feature>
<proteinExistence type="predicted"/>
<dbReference type="AlphaFoldDB" id="A0A0S6U929"/>
<dbReference type="Proteomes" id="UP000063718">
    <property type="component" value="Unassembled WGS sequence"/>
</dbReference>
<reference evidence="2" key="1">
    <citation type="journal article" date="2014" name="Gene">
        <title>Genome-guided analysis of transformation efficiency and carbon dioxide assimilation by Moorella thermoacetica Y72.</title>
        <authorList>
            <person name="Tsukahara K."/>
            <person name="Kita A."/>
            <person name="Nakashimada Y."/>
            <person name="Hoshino T."/>
            <person name="Murakami K."/>
        </authorList>
    </citation>
    <scope>NUCLEOTIDE SEQUENCE [LARGE SCALE GENOMIC DNA]</scope>
    <source>
        <strain evidence="2">Y72</strain>
    </source>
</reference>
<name>A0A0S6U929_NEOTH</name>
<dbReference type="GeneID" id="45617677"/>
<keyword evidence="1" id="KW-0175">Coiled coil</keyword>
<evidence type="ECO:0000313" key="2">
    <source>
        <dbReference type="EMBL" id="GAF24772.1"/>
    </source>
</evidence>
<gene>
    <name evidence="2" type="ORF">MTY_0100</name>
</gene>
<dbReference type="EMBL" id="DF238840">
    <property type="protein sequence ID" value="GAF24772.1"/>
    <property type="molecule type" value="Genomic_DNA"/>
</dbReference>
<evidence type="ECO:0000256" key="1">
    <source>
        <dbReference type="SAM" id="Coils"/>
    </source>
</evidence>
<accession>A0A0S6U929</accession>
<dbReference type="RefSeq" id="WP_011393144.1">
    <property type="nucleotide sequence ID" value="NZ_DF238840.1"/>
</dbReference>
<sequence>MALSDVDLTVNLYTEGDKFFDLLKAAIRDWQGGWGHERERAGYALELYRRSLETLRSHLEEARARAEGGFFTEQDQRILNQTEEKLAYWEKKLAEIRKQEG</sequence>
<protein>
    <submittedName>
        <fullName evidence="2">Phosphopentomutase</fullName>
    </submittedName>
</protein>
<organism evidence="2">
    <name type="scientific">Moorella thermoacetica Y72</name>
    <dbReference type="NCBI Taxonomy" id="1325331"/>
    <lineage>
        <taxon>Bacteria</taxon>
        <taxon>Bacillati</taxon>
        <taxon>Bacillota</taxon>
        <taxon>Clostridia</taxon>
        <taxon>Neomoorellales</taxon>
        <taxon>Neomoorellaceae</taxon>
        <taxon>Neomoorella</taxon>
    </lineage>
</organism>